<dbReference type="AlphaFoldDB" id="A0A4Q8AMI7"/>
<dbReference type="EMBL" id="SHLC01000001">
    <property type="protein sequence ID" value="RZU65708.1"/>
    <property type="molecule type" value="Genomic_DNA"/>
</dbReference>
<gene>
    <name evidence="3" type="ORF">EV379_2046</name>
</gene>
<reference evidence="3 4" key="1">
    <citation type="submission" date="2019-02" db="EMBL/GenBank/DDBJ databases">
        <title>Sequencing the genomes of 1000 actinobacteria strains.</title>
        <authorList>
            <person name="Klenk H.-P."/>
        </authorList>
    </citation>
    <scope>NUCLEOTIDE SEQUENCE [LARGE SCALE GENOMIC DNA]</scope>
    <source>
        <strain evidence="3 4">DSM 18319</strain>
    </source>
</reference>
<dbReference type="OrthoDB" id="5188303at2"/>
<feature type="compositionally biased region" description="Basic and acidic residues" evidence="1">
    <location>
        <begin position="29"/>
        <end position="38"/>
    </location>
</feature>
<evidence type="ECO:0000256" key="1">
    <source>
        <dbReference type="SAM" id="MobiDB-lite"/>
    </source>
</evidence>
<keyword evidence="4" id="KW-1185">Reference proteome</keyword>
<dbReference type="RefSeq" id="WP_130506025.1">
    <property type="nucleotide sequence ID" value="NZ_SHLC01000001.1"/>
</dbReference>
<feature type="domain" description="SseB protein N-terminal" evidence="2">
    <location>
        <begin position="46"/>
        <end position="169"/>
    </location>
</feature>
<name>A0A4Q8AMI7_9MICO</name>
<evidence type="ECO:0000313" key="3">
    <source>
        <dbReference type="EMBL" id="RZU65708.1"/>
    </source>
</evidence>
<dbReference type="Proteomes" id="UP000291483">
    <property type="component" value="Unassembled WGS sequence"/>
</dbReference>
<feature type="region of interest" description="Disordered" evidence="1">
    <location>
        <begin position="1"/>
        <end position="45"/>
    </location>
</feature>
<evidence type="ECO:0000313" key="4">
    <source>
        <dbReference type="Proteomes" id="UP000291483"/>
    </source>
</evidence>
<accession>A0A4Q8AMI7</accession>
<protein>
    <submittedName>
        <fullName evidence="3">Type III secretion system (T3SS) SseB-like protein</fullName>
    </submittedName>
</protein>
<dbReference type="Pfam" id="PF07179">
    <property type="entry name" value="SseB"/>
    <property type="match status" value="1"/>
</dbReference>
<organism evidence="3 4">
    <name type="scientific">Microterricola gilva</name>
    <dbReference type="NCBI Taxonomy" id="393267"/>
    <lineage>
        <taxon>Bacteria</taxon>
        <taxon>Bacillati</taxon>
        <taxon>Actinomycetota</taxon>
        <taxon>Actinomycetes</taxon>
        <taxon>Micrococcales</taxon>
        <taxon>Microbacteriaceae</taxon>
        <taxon>Microterricola</taxon>
    </lineage>
</organism>
<evidence type="ECO:0000259" key="2">
    <source>
        <dbReference type="Pfam" id="PF07179"/>
    </source>
</evidence>
<sequence length="265" mass="27982">MSHAIDPEHTPSLPAHLADSAGQPWAGRSFDENTHASDDGSAPPALSEALGRFRAGELGQAGVVDALRTARLLIPLVAHLGEAGENEHGHTIDKSQELSIVTVAGPDGRNVLPVFSSVAAMSIWNPQARPVPADGVRVALAAASEETDLVVLDPLSETEFAVRRPALWAIAQAQEWQPSFESAAVREAFDASVRTELSVLSVTLVAGDPAARLAGPELIVRLELIDGLTRELLDATLARLAQRWAASEVIATQVDSLTVKLVRSA</sequence>
<comment type="caution">
    <text evidence="3">The sequence shown here is derived from an EMBL/GenBank/DDBJ whole genome shotgun (WGS) entry which is preliminary data.</text>
</comment>
<dbReference type="InterPro" id="IPR009839">
    <property type="entry name" value="SseB_N"/>
</dbReference>
<proteinExistence type="predicted"/>